<keyword evidence="2" id="KW-1185">Reference proteome</keyword>
<organism evidence="1 2">
    <name type="scientific">Anaeromyxobacter dehalogenans (strain ATCC BAA-258 / DSM 21875 / 2CP-1)</name>
    <dbReference type="NCBI Taxonomy" id="455488"/>
    <lineage>
        <taxon>Bacteria</taxon>
        <taxon>Pseudomonadati</taxon>
        <taxon>Myxococcota</taxon>
        <taxon>Myxococcia</taxon>
        <taxon>Myxococcales</taxon>
        <taxon>Cystobacterineae</taxon>
        <taxon>Anaeromyxobacteraceae</taxon>
        <taxon>Anaeromyxobacter</taxon>
    </lineage>
</organism>
<dbReference type="Proteomes" id="UP000007089">
    <property type="component" value="Chromosome"/>
</dbReference>
<sequence>MRKTVASRSDAREREYEDVGRARAAKRAAVVAEKRAAAERRKRAGELAAEATAAGLTLRTDHVEWLLTNPAEWLPSPRSREQAETLYHRCCLALLRGGLSVEQAELLARHFVSTPGGRPGRDRAYAAILRLASLFTTAELQRAEVRRVVYRLARFAVGSEAFAPHAAKNGARLVKDCLRNLPADRLETLNIEMYASFITPEIAREVGEPVPILAPWHELASDDTRWTAELELAIRLEEQATWWREVEAAGGEGET</sequence>
<evidence type="ECO:0000313" key="1">
    <source>
        <dbReference type="EMBL" id="ACL65483.1"/>
    </source>
</evidence>
<name>B8J977_ANAD2</name>
<dbReference type="EMBL" id="CP001359">
    <property type="protein sequence ID" value="ACL65483.1"/>
    <property type="molecule type" value="Genomic_DNA"/>
</dbReference>
<dbReference type="AlphaFoldDB" id="B8J977"/>
<dbReference type="HOGENOM" id="CLU_1088366_0_0_7"/>
<protein>
    <submittedName>
        <fullName evidence="1">Uncharacterized protein</fullName>
    </submittedName>
</protein>
<dbReference type="RefSeq" id="WP_012633334.1">
    <property type="nucleotide sequence ID" value="NC_011891.1"/>
</dbReference>
<reference evidence="1" key="1">
    <citation type="submission" date="2009-01" db="EMBL/GenBank/DDBJ databases">
        <title>Complete sequence of Anaeromyxobacter dehalogenans 2CP-1.</title>
        <authorList>
            <consortium name="US DOE Joint Genome Institute"/>
            <person name="Lucas S."/>
            <person name="Copeland A."/>
            <person name="Lapidus A."/>
            <person name="Glavina del Rio T."/>
            <person name="Dalin E."/>
            <person name="Tice H."/>
            <person name="Bruce D."/>
            <person name="Goodwin L."/>
            <person name="Pitluck S."/>
            <person name="Saunders E."/>
            <person name="Brettin T."/>
            <person name="Detter J.C."/>
            <person name="Han C."/>
            <person name="Larimer F."/>
            <person name="Land M."/>
            <person name="Hauser L."/>
            <person name="Kyrpides N."/>
            <person name="Ovchinnikova G."/>
            <person name="Beliaev A.S."/>
            <person name="Richardson P."/>
        </authorList>
    </citation>
    <scope>NUCLEOTIDE SEQUENCE</scope>
    <source>
        <strain evidence="1">2CP-1</strain>
    </source>
</reference>
<accession>B8J977</accession>
<gene>
    <name evidence="1" type="ordered locus">A2cp1_2143</name>
</gene>
<proteinExistence type="predicted"/>
<dbReference type="KEGG" id="acp:A2cp1_2143"/>
<evidence type="ECO:0000313" key="2">
    <source>
        <dbReference type="Proteomes" id="UP000007089"/>
    </source>
</evidence>